<evidence type="ECO:0000313" key="2">
    <source>
        <dbReference type="Proteomes" id="UP000837857"/>
    </source>
</evidence>
<organism evidence="1 2">
    <name type="scientific">Iphiclides podalirius</name>
    <name type="common">scarce swallowtail</name>
    <dbReference type="NCBI Taxonomy" id="110791"/>
    <lineage>
        <taxon>Eukaryota</taxon>
        <taxon>Metazoa</taxon>
        <taxon>Ecdysozoa</taxon>
        <taxon>Arthropoda</taxon>
        <taxon>Hexapoda</taxon>
        <taxon>Insecta</taxon>
        <taxon>Pterygota</taxon>
        <taxon>Neoptera</taxon>
        <taxon>Endopterygota</taxon>
        <taxon>Lepidoptera</taxon>
        <taxon>Glossata</taxon>
        <taxon>Ditrysia</taxon>
        <taxon>Papilionoidea</taxon>
        <taxon>Papilionidae</taxon>
        <taxon>Papilioninae</taxon>
        <taxon>Iphiclides</taxon>
    </lineage>
</organism>
<dbReference type="Proteomes" id="UP000837857">
    <property type="component" value="Chromosome 11"/>
</dbReference>
<proteinExistence type="predicted"/>
<keyword evidence="2" id="KW-1185">Reference proteome</keyword>
<sequence length="151" mass="16745">MSRIGCRVVALVANRREKKRSASTDGRYALGRGTCPGERGTRDVTLTRSALTTAKEIGSRHSLIDTMRIAMKSPQAAQRLVYFKSWRLSSSLKIDQVNKLLLRSNVQGTLTDRGEQIRNASIHLTEGSESTCRVTAFGANYVRYSPDLGRN</sequence>
<feature type="non-terminal residue" evidence="1">
    <location>
        <position position="151"/>
    </location>
</feature>
<name>A0ABN8HR53_9NEOP</name>
<gene>
    <name evidence="1" type="ORF">IPOD504_LOCUS2219</name>
</gene>
<accession>A0ABN8HR53</accession>
<dbReference type="EMBL" id="OW152823">
    <property type="protein sequence ID" value="CAH2040032.1"/>
    <property type="molecule type" value="Genomic_DNA"/>
</dbReference>
<protein>
    <submittedName>
        <fullName evidence="1">Uncharacterized protein</fullName>
    </submittedName>
</protein>
<evidence type="ECO:0000313" key="1">
    <source>
        <dbReference type="EMBL" id="CAH2040032.1"/>
    </source>
</evidence>
<reference evidence="1" key="1">
    <citation type="submission" date="2022-03" db="EMBL/GenBank/DDBJ databases">
        <authorList>
            <person name="Martin H S."/>
        </authorList>
    </citation>
    <scope>NUCLEOTIDE SEQUENCE</scope>
</reference>